<accession>A0A5N6E896</accession>
<dbReference type="InterPro" id="IPR011051">
    <property type="entry name" value="RmlC_Cupin_sf"/>
</dbReference>
<evidence type="ECO:0000313" key="2">
    <source>
        <dbReference type="Proteomes" id="UP000326799"/>
    </source>
</evidence>
<evidence type="ECO:0000313" key="1">
    <source>
        <dbReference type="EMBL" id="KAB8213579.1"/>
    </source>
</evidence>
<name>A0A5N6E896_9EURO</name>
<reference evidence="1 2" key="1">
    <citation type="submission" date="2019-04" db="EMBL/GenBank/DDBJ databases">
        <title>Fungal friends and foes A comparative genomics study of 23 Aspergillus species from section Flavi.</title>
        <authorList>
            <consortium name="DOE Joint Genome Institute"/>
            <person name="Kjaerbolling I."/>
            <person name="Vesth T.C."/>
            <person name="Frisvad J.C."/>
            <person name="Nybo J.L."/>
            <person name="Theobald S."/>
            <person name="Kildgaard S."/>
            <person name="Petersen T.I."/>
            <person name="Kuo A."/>
            <person name="Sato A."/>
            <person name="Lyhne E.K."/>
            <person name="Kogle M.E."/>
            <person name="Wiebenga A."/>
            <person name="Kun R.S."/>
            <person name="Lubbers R.J."/>
            <person name="Makela M.R."/>
            <person name="Barry K."/>
            <person name="Chovatia M."/>
            <person name="Clum A."/>
            <person name="Daum C."/>
            <person name="Haridas S."/>
            <person name="He G."/>
            <person name="LaButti K."/>
            <person name="Lipzen A."/>
            <person name="Mondo S."/>
            <person name="Pangilinan J."/>
            <person name="Riley R."/>
            <person name="Salamov A."/>
            <person name="Simmons B.A."/>
            <person name="Magnuson J.K."/>
            <person name="Henrissat B."/>
            <person name="Mortensen U.H."/>
            <person name="Larsen T.O."/>
            <person name="De vries R.P."/>
            <person name="Grigoriev I.V."/>
            <person name="Machida M."/>
            <person name="Baker S.E."/>
            <person name="Andersen M.R."/>
        </authorList>
    </citation>
    <scope>NUCLEOTIDE SEQUENCE [LARGE SCALE GENOMIC DNA]</scope>
    <source>
        <strain evidence="1 2">CBS 126849</strain>
    </source>
</reference>
<gene>
    <name evidence="1" type="ORF">BDV33DRAFT_184482</name>
</gene>
<dbReference type="SUPFAM" id="SSF51182">
    <property type="entry name" value="RmlC-like cupins"/>
    <property type="match status" value="1"/>
</dbReference>
<dbReference type="InterPro" id="IPR014710">
    <property type="entry name" value="RmlC-like_jellyroll"/>
</dbReference>
<dbReference type="AlphaFoldDB" id="A0A5N6E896"/>
<organism evidence="1 2">
    <name type="scientific">Aspergillus novoparasiticus</name>
    <dbReference type="NCBI Taxonomy" id="986946"/>
    <lineage>
        <taxon>Eukaryota</taxon>
        <taxon>Fungi</taxon>
        <taxon>Dikarya</taxon>
        <taxon>Ascomycota</taxon>
        <taxon>Pezizomycotina</taxon>
        <taxon>Eurotiomycetes</taxon>
        <taxon>Eurotiomycetidae</taxon>
        <taxon>Eurotiales</taxon>
        <taxon>Aspergillaceae</taxon>
        <taxon>Aspergillus</taxon>
        <taxon>Aspergillus subgen. Circumdati</taxon>
    </lineage>
</organism>
<dbReference type="EMBL" id="ML733593">
    <property type="protein sequence ID" value="KAB8213579.1"/>
    <property type="molecule type" value="Genomic_DNA"/>
</dbReference>
<proteinExistence type="predicted"/>
<dbReference type="Gene3D" id="2.60.120.10">
    <property type="entry name" value="Jelly Rolls"/>
    <property type="match status" value="1"/>
</dbReference>
<evidence type="ECO:0008006" key="3">
    <source>
        <dbReference type="Google" id="ProtNLM"/>
    </source>
</evidence>
<dbReference type="Proteomes" id="UP000326799">
    <property type="component" value="Unassembled WGS sequence"/>
</dbReference>
<keyword evidence="2" id="KW-1185">Reference proteome</keyword>
<sequence length="128" mass="14459">MDFRQPFYHRNMDVDEISLQVHGERTLMTELGTVELRPGDWSRIPVGIAHDNYGRKEIHLLFYIVAPVVEAGSITSTSERKEVPFDGWTASTKAIEMVTECLGARGCDLAVSLSMMNLSAWYPGRRID</sequence>
<protein>
    <recommendedName>
        <fullName evidence="3">Cupin 2 conserved barrel domain-containing protein</fullName>
    </recommendedName>
</protein>